<feature type="transmembrane region" description="Helical" evidence="1">
    <location>
        <begin position="333"/>
        <end position="357"/>
    </location>
</feature>
<dbReference type="InterPro" id="IPR010266">
    <property type="entry name" value="NnrS"/>
</dbReference>
<dbReference type="EMBL" id="CP016268">
    <property type="protein sequence ID" value="ANO52550.1"/>
    <property type="molecule type" value="Genomic_DNA"/>
</dbReference>
<organism evidence="2 3">
    <name type="scientific">Woeseia oceani</name>
    <dbReference type="NCBI Taxonomy" id="1548547"/>
    <lineage>
        <taxon>Bacteria</taxon>
        <taxon>Pseudomonadati</taxon>
        <taxon>Pseudomonadota</taxon>
        <taxon>Gammaproteobacteria</taxon>
        <taxon>Woeseiales</taxon>
        <taxon>Woeseiaceae</taxon>
        <taxon>Woeseia</taxon>
    </lineage>
</organism>
<evidence type="ECO:0000313" key="2">
    <source>
        <dbReference type="EMBL" id="ANO52550.1"/>
    </source>
</evidence>
<feature type="transmembrane region" description="Helical" evidence="1">
    <location>
        <begin position="175"/>
        <end position="193"/>
    </location>
</feature>
<dbReference type="Proteomes" id="UP000092695">
    <property type="component" value="Chromosome"/>
</dbReference>
<keyword evidence="1" id="KW-0812">Transmembrane</keyword>
<feature type="transmembrane region" description="Helical" evidence="1">
    <location>
        <begin position="268"/>
        <end position="290"/>
    </location>
</feature>
<sequence length="395" mass="42657">MSTDRSTRFVPFSYGFRPFFLLAGIYAVFGVLSWLWVYRSGLMPLGSVPSQFWHGHEMLYGFVAAAIAGFMLTAVPSWTGSRGYAGKPLQLLVFLWLAGRLAFLFAGSLPFWLLAAIELAFVPALMLILAPSLLRTWSRNTPLLLVLLLFWAGDAMFMLGLANSETVMSARGLRVGINLVLVLLTVIGGRIVPAFTGNALRAHAVPVQMRSSALLDRFTIVAMLAYAIADIIAPLHSNTGWIALIAALAQCVRLSGWQGMRTLSQPIVWVLHVAYLWLPVGLALKALYLLGGFAWAAHWQHALGAGAAGTMILAVMTRASLGHTGRPLVVNRLTIAAYVLLVLAVTIRVFGAAVLSLPYQTVVLLAGGLWAAAFSLFVVVYTPVLLLPRCDGKPG</sequence>
<protein>
    <recommendedName>
        <fullName evidence="4">NnrS family protein</fullName>
    </recommendedName>
</protein>
<feature type="transmembrane region" description="Helical" evidence="1">
    <location>
        <begin position="142"/>
        <end position="163"/>
    </location>
</feature>
<gene>
    <name evidence="2" type="ORF">BA177_16380</name>
</gene>
<feature type="transmembrane region" description="Helical" evidence="1">
    <location>
        <begin position="58"/>
        <end position="77"/>
    </location>
</feature>
<feature type="transmembrane region" description="Helical" evidence="1">
    <location>
        <begin position="214"/>
        <end position="233"/>
    </location>
</feature>
<dbReference type="KEGG" id="woc:BA177_16380"/>
<feature type="transmembrane region" description="Helical" evidence="1">
    <location>
        <begin position="89"/>
        <end position="106"/>
    </location>
</feature>
<reference evidence="2 3" key="1">
    <citation type="submission" date="2016-06" db="EMBL/GenBank/DDBJ databases">
        <title>Complete genome sequence of a deep-branching marine Gamma Proteobacterium Woeseia oceani type strain XK5.</title>
        <authorList>
            <person name="Mu D."/>
            <person name="Du Z."/>
        </authorList>
    </citation>
    <scope>NUCLEOTIDE SEQUENCE [LARGE SCALE GENOMIC DNA]</scope>
    <source>
        <strain evidence="2 3">XK5</strain>
    </source>
</reference>
<feature type="transmembrane region" description="Helical" evidence="1">
    <location>
        <begin position="302"/>
        <end position="321"/>
    </location>
</feature>
<keyword evidence="3" id="KW-1185">Reference proteome</keyword>
<evidence type="ECO:0008006" key="4">
    <source>
        <dbReference type="Google" id="ProtNLM"/>
    </source>
</evidence>
<accession>A0A193LJ41</accession>
<dbReference type="OrthoDB" id="9770040at2"/>
<feature type="transmembrane region" description="Helical" evidence="1">
    <location>
        <begin position="112"/>
        <end position="130"/>
    </location>
</feature>
<dbReference type="Pfam" id="PF05940">
    <property type="entry name" value="NnrS"/>
    <property type="match status" value="1"/>
</dbReference>
<dbReference type="AlphaFoldDB" id="A0A193LJ41"/>
<feature type="transmembrane region" description="Helical" evidence="1">
    <location>
        <begin position="363"/>
        <end position="387"/>
    </location>
</feature>
<name>A0A193LJ41_9GAMM</name>
<feature type="transmembrane region" description="Helical" evidence="1">
    <location>
        <begin position="20"/>
        <end position="38"/>
    </location>
</feature>
<feature type="transmembrane region" description="Helical" evidence="1">
    <location>
        <begin position="239"/>
        <end position="256"/>
    </location>
</feature>
<keyword evidence="1" id="KW-1133">Transmembrane helix</keyword>
<dbReference type="STRING" id="1548547.BA177_16380"/>
<keyword evidence="1" id="KW-0472">Membrane</keyword>
<evidence type="ECO:0000313" key="3">
    <source>
        <dbReference type="Proteomes" id="UP000092695"/>
    </source>
</evidence>
<evidence type="ECO:0000256" key="1">
    <source>
        <dbReference type="SAM" id="Phobius"/>
    </source>
</evidence>
<dbReference type="RefSeq" id="WP_068617985.1">
    <property type="nucleotide sequence ID" value="NZ_CP016268.1"/>
</dbReference>
<proteinExistence type="predicted"/>